<reference evidence="2" key="1">
    <citation type="submission" date="2020-11" db="EMBL/GenBank/DDBJ databases">
        <title>Nocardia NEAU-351.nov., a novel actinomycete isolated from the cow dung.</title>
        <authorList>
            <person name="Zhang X."/>
        </authorList>
    </citation>
    <scope>NUCLEOTIDE SEQUENCE</scope>
    <source>
        <strain evidence="2">NEAU-351</strain>
    </source>
</reference>
<dbReference type="Pfam" id="PF12867">
    <property type="entry name" value="DinB_2"/>
    <property type="match status" value="1"/>
</dbReference>
<dbReference type="EMBL" id="JADMLG010000004">
    <property type="protein sequence ID" value="MBH0777323.1"/>
    <property type="molecule type" value="Genomic_DNA"/>
</dbReference>
<dbReference type="SUPFAM" id="SSF109854">
    <property type="entry name" value="DinB/YfiT-like putative metalloenzymes"/>
    <property type="match status" value="1"/>
</dbReference>
<keyword evidence="3" id="KW-1185">Reference proteome</keyword>
<evidence type="ECO:0000259" key="1">
    <source>
        <dbReference type="Pfam" id="PF12867"/>
    </source>
</evidence>
<dbReference type="AlphaFoldDB" id="A0A931N473"/>
<dbReference type="RefSeq" id="WP_196149624.1">
    <property type="nucleotide sequence ID" value="NZ_JADMLG010000004.1"/>
</dbReference>
<sequence length="190" mass="20724">MPIAPDTKNWTWVLDRACPACGFDAARASFADVPALAVGCAGRLAAVARGPRARVRPDESTWSPLEYAAHVRDVCRIFTFRVAVAAGSAARDPRLPAYDARVDTVDGMPAFADWDQDATAVADRYAEQDPRTVAAELELAVARVAAVIAAVPEVDRERRVRRGDGSTFTVDSLVRYFLHDLAHHVHDVDR</sequence>
<proteinExistence type="predicted"/>
<protein>
    <submittedName>
        <fullName evidence="2">DinB family protein</fullName>
    </submittedName>
</protein>
<comment type="caution">
    <text evidence="2">The sequence shown here is derived from an EMBL/GenBank/DDBJ whole genome shotgun (WGS) entry which is preliminary data.</text>
</comment>
<feature type="domain" description="DinB-like" evidence="1">
    <location>
        <begin position="54"/>
        <end position="186"/>
    </location>
</feature>
<evidence type="ECO:0000313" key="2">
    <source>
        <dbReference type="EMBL" id="MBH0777323.1"/>
    </source>
</evidence>
<name>A0A931N473_9NOCA</name>
<accession>A0A931N473</accession>
<evidence type="ECO:0000313" key="3">
    <source>
        <dbReference type="Proteomes" id="UP000655751"/>
    </source>
</evidence>
<dbReference type="Gene3D" id="1.20.120.450">
    <property type="entry name" value="dinb family like domain"/>
    <property type="match status" value="1"/>
</dbReference>
<dbReference type="Proteomes" id="UP000655751">
    <property type="component" value="Unassembled WGS sequence"/>
</dbReference>
<dbReference type="InterPro" id="IPR024775">
    <property type="entry name" value="DinB-like"/>
</dbReference>
<dbReference type="InterPro" id="IPR034660">
    <property type="entry name" value="DinB/YfiT-like"/>
</dbReference>
<organism evidence="2 3">
    <name type="scientific">Nocardia bovistercoris</name>
    <dbReference type="NCBI Taxonomy" id="2785916"/>
    <lineage>
        <taxon>Bacteria</taxon>
        <taxon>Bacillati</taxon>
        <taxon>Actinomycetota</taxon>
        <taxon>Actinomycetes</taxon>
        <taxon>Mycobacteriales</taxon>
        <taxon>Nocardiaceae</taxon>
        <taxon>Nocardia</taxon>
    </lineage>
</organism>
<gene>
    <name evidence="2" type="ORF">IT779_13640</name>
</gene>